<evidence type="ECO:0000256" key="1">
    <source>
        <dbReference type="ARBA" id="ARBA00022737"/>
    </source>
</evidence>
<dbReference type="InterPro" id="IPR033443">
    <property type="entry name" value="PROP1-like_PPR_dom"/>
</dbReference>
<feature type="repeat" description="PPR" evidence="2">
    <location>
        <begin position="677"/>
        <end position="711"/>
    </location>
</feature>
<protein>
    <recommendedName>
        <fullName evidence="5">PROP1-like PPR domain-containing protein</fullName>
    </recommendedName>
</protein>
<evidence type="ECO:0000256" key="3">
    <source>
        <dbReference type="SAM" id="Coils"/>
    </source>
</evidence>
<name>K3W678_GLOUD</name>
<feature type="coiled-coil region" evidence="3">
    <location>
        <begin position="694"/>
        <end position="743"/>
    </location>
</feature>
<evidence type="ECO:0000256" key="2">
    <source>
        <dbReference type="PROSITE-ProRule" id="PRU00708"/>
    </source>
</evidence>
<dbReference type="InterPro" id="IPR011990">
    <property type="entry name" value="TPR-like_helical_dom_sf"/>
</dbReference>
<dbReference type="Pfam" id="PF01535">
    <property type="entry name" value="PPR"/>
    <property type="match status" value="1"/>
</dbReference>
<accession>K3W678</accession>
<evidence type="ECO:0000313" key="7">
    <source>
        <dbReference type="Proteomes" id="UP000019132"/>
    </source>
</evidence>
<dbReference type="PANTHER" id="PTHR45613:SF9">
    <property type="entry name" value="MITOCHONDRIAL GROUP I INTRON SPLICING FACTOR CCM1"/>
    <property type="match status" value="1"/>
</dbReference>
<dbReference type="HOGENOM" id="CLU_010154_0_0_1"/>
<dbReference type="NCBIfam" id="TIGR00756">
    <property type="entry name" value="PPR"/>
    <property type="match status" value="5"/>
</dbReference>
<dbReference type="Pfam" id="PF17177">
    <property type="entry name" value="PPR_long"/>
    <property type="match status" value="1"/>
</dbReference>
<dbReference type="eggNOG" id="KOG4197">
    <property type="taxonomic scope" value="Eukaryota"/>
</dbReference>
<feature type="repeat" description="PPR" evidence="2">
    <location>
        <begin position="367"/>
        <end position="401"/>
    </location>
</feature>
<keyword evidence="7" id="KW-1185">Reference proteome</keyword>
<sequence length="815" mass="92321">MAALLHFAATRSAHPLARALSLSHARIAQPLLLPAASLAWQQQQQQQQQRGISSTPALLKRKGGNSAFVVKSSQYKKKGLKTKHKLKQDVAPHKTHLEATRNLKSLEKDNLRNERTWDQLEQDEELNRELDAAFDYLNNLGAEGDYVYEPEPTLMDLDEKDALEKLNALARGDQDVLSQIELDEGDENDALSKQLAVEDYNFLLRVYAIKGLHKEANALLSRMEKNLQSTVGGATMFPPNETSTDMQLSSELDGVPHVIPPNAHSYMYYICALVNTKQAATAVRTLGRMKEKGVFPDIATYNAVMNVCAKANKVQWSYNIMEKMQVAGLVPDKASFTILMNAAIAENDVDKAFETFHLMRSHITEPDVVAFSCLIHGFAKIGRVERALNLLEDLLECGLTPTQVTFNSLINACAKSHYYAHKAIEFYNEMQELYDYIPDLYTYNTVLHACAKQGDFIQAEQIMRHMQKHHVPMDQVTYNTLLNVYARAQVKSVVAKAPRNAVPAQDPEELYQRPLEFDDDGNEIDLTRPGKEVSSLANLNYDGAFEDDEDDEDEDYDYEADESQGGELTKEELQQIEEIRKQDQLVVSDAEYFGAAGGEENGDFELKPMDLRDFGKFQSRNIARAEQWFYEMTVEKNMDVSAATLNSMLNVYANALRLRSAETFVSETFAKYDVQPDKYTYRVLMHMYVRGKRVAQAERVLETIKRKAAEGEIEADGVTFGLLVDLYARKRQLRRALVVLEDADAACVQVEEKFLKKIRKLTEKFGVFTDLIPEDPNAVIFAGTRHKLMEKRKVRAQVLAYNQKVGKRYLLPDTV</sequence>
<reference evidence="7" key="2">
    <citation type="submission" date="2010-04" db="EMBL/GenBank/DDBJ databases">
        <authorList>
            <person name="Buell R."/>
            <person name="Hamilton J."/>
            <person name="Hostetler J."/>
        </authorList>
    </citation>
    <scope>NUCLEOTIDE SEQUENCE [LARGE SCALE GENOMIC DNA]</scope>
    <source>
        <strain evidence="7">DAOM:BR144</strain>
    </source>
</reference>
<reference evidence="7" key="1">
    <citation type="journal article" date="2010" name="Genome Biol.">
        <title>Genome sequence of the necrotrophic plant pathogen Pythium ultimum reveals original pathogenicity mechanisms and effector repertoire.</title>
        <authorList>
            <person name="Levesque C.A."/>
            <person name="Brouwer H."/>
            <person name="Cano L."/>
            <person name="Hamilton J.P."/>
            <person name="Holt C."/>
            <person name="Huitema E."/>
            <person name="Raffaele S."/>
            <person name="Robideau G.P."/>
            <person name="Thines M."/>
            <person name="Win J."/>
            <person name="Zerillo M.M."/>
            <person name="Beakes G.W."/>
            <person name="Boore J.L."/>
            <person name="Busam D."/>
            <person name="Dumas B."/>
            <person name="Ferriera S."/>
            <person name="Fuerstenberg S.I."/>
            <person name="Gachon C.M."/>
            <person name="Gaulin E."/>
            <person name="Govers F."/>
            <person name="Grenville-Briggs L."/>
            <person name="Horner N."/>
            <person name="Hostetler J."/>
            <person name="Jiang R.H."/>
            <person name="Johnson J."/>
            <person name="Krajaejun T."/>
            <person name="Lin H."/>
            <person name="Meijer H.J."/>
            <person name="Moore B."/>
            <person name="Morris P."/>
            <person name="Phuntmart V."/>
            <person name="Puiu D."/>
            <person name="Shetty J."/>
            <person name="Stajich J.E."/>
            <person name="Tripathy S."/>
            <person name="Wawra S."/>
            <person name="van West P."/>
            <person name="Whitty B.R."/>
            <person name="Coutinho P.M."/>
            <person name="Henrissat B."/>
            <person name="Martin F."/>
            <person name="Thomas P.D."/>
            <person name="Tyler B.M."/>
            <person name="De Vries R.P."/>
            <person name="Kamoun S."/>
            <person name="Yandell M."/>
            <person name="Tisserat N."/>
            <person name="Buell C.R."/>
        </authorList>
    </citation>
    <scope>NUCLEOTIDE SEQUENCE</scope>
    <source>
        <strain evidence="7">DAOM:BR144</strain>
    </source>
</reference>
<feature type="repeat" description="PPR" evidence="2">
    <location>
        <begin position="297"/>
        <end position="331"/>
    </location>
</feature>
<feature type="domain" description="PROP1-like PPR" evidence="5">
    <location>
        <begin position="275"/>
        <end position="436"/>
    </location>
</feature>
<proteinExistence type="predicted"/>
<dbReference type="OMA" id="VMRACSK"/>
<feature type="region of interest" description="Disordered" evidence="4">
    <location>
        <begin position="543"/>
        <end position="568"/>
    </location>
</feature>
<feature type="repeat" description="PPR" evidence="2">
    <location>
        <begin position="402"/>
        <end position="433"/>
    </location>
</feature>
<dbReference type="STRING" id="431595.K3W678"/>
<dbReference type="AlphaFoldDB" id="K3W678"/>
<dbReference type="PANTHER" id="PTHR45613">
    <property type="entry name" value="PENTATRICOPEPTIDE REPEAT-CONTAINING PROTEIN"/>
    <property type="match status" value="1"/>
</dbReference>
<dbReference type="EMBL" id="GL376636">
    <property type="status" value="NOT_ANNOTATED_CDS"/>
    <property type="molecule type" value="Genomic_DNA"/>
</dbReference>
<organism evidence="6 7">
    <name type="scientific">Globisporangium ultimum (strain ATCC 200006 / CBS 805.95 / DAOM BR144)</name>
    <name type="common">Pythium ultimum</name>
    <dbReference type="NCBI Taxonomy" id="431595"/>
    <lineage>
        <taxon>Eukaryota</taxon>
        <taxon>Sar</taxon>
        <taxon>Stramenopiles</taxon>
        <taxon>Oomycota</taxon>
        <taxon>Peronosporomycetes</taxon>
        <taxon>Pythiales</taxon>
        <taxon>Pythiaceae</taxon>
        <taxon>Globisporangium</taxon>
    </lineage>
</organism>
<evidence type="ECO:0000259" key="5">
    <source>
        <dbReference type="Pfam" id="PF17177"/>
    </source>
</evidence>
<evidence type="ECO:0000256" key="4">
    <source>
        <dbReference type="SAM" id="MobiDB-lite"/>
    </source>
</evidence>
<dbReference type="Pfam" id="PF13041">
    <property type="entry name" value="PPR_2"/>
    <property type="match status" value="1"/>
</dbReference>
<dbReference type="PROSITE" id="PS51375">
    <property type="entry name" value="PPR"/>
    <property type="match status" value="5"/>
</dbReference>
<dbReference type="Gene3D" id="1.25.40.10">
    <property type="entry name" value="Tetratricopeptide repeat domain"/>
    <property type="match status" value="4"/>
</dbReference>
<dbReference type="VEuPathDB" id="FungiDB:PYU1_G000469"/>
<dbReference type="InParanoid" id="K3W678"/>
<keyword evidence="3" id="KW-0175">Coiled coil</keyword>
<dbReference type="InterPro" id="IPR002885">
    <property type="entry name" value="PPR_rpt"/>
</dbReference>
<reference evidence="6" key="3">
    <citation type="submission" date="2015-02" db="UniProtKB">
        <authorList>
            <consortium name="EnsemblProtists"/>
        </authorList>
    </citation>
    <scope>IDENTIFICATION</scope>
    <source>
        <strain evidence="6">DAOM BR144</strain>
    </source>
</reference>
<feature type="repeat" description="PPR" evidence="2">
    <location>
        <begin position="439"/>
        <end position="473"/>
    </location>
</feature>
<dbReference type="EnsemblProtists" id="PYU1_T000469">
    <property type="protein sequence ID" value="PYU1_T000469"/>
    <property type="gene ID" value="PYU1_G000469"/>
</dbReference>
<evidence type="ECO:0000313" key="6">
    <source>
        <dbReference type="EnsemblProtists" id="PYU1_T000469"/>
    </source>
</evidence>
<feature type="compositionally biased region" description="Acidic residues" evidence="4">
    <location>
        <begin position="544"/>
        <end position="564"/>
    </location>
</feature>
<keyword evidence="1" id="KW-0677">Repeat</keyword>
<dbReference type="Proteomes" id="UP000019132">
    <property type="component" value="Unassembled WGS sequence"/>
</dbReference>